<dbReference type="SUPFAM" id="SSF51261">
    <property type="entry name" value="Duplicated hybrid motif"/>
    <property type="match status" value="1"/>
</dbReference>
<feature type="region of interest" description="Disordered" evidence="1">
    <location>
        <begin position="53"/>
        <end position="89"/>
    </location>
</feature>
<dbReference type="CDD" id="cd12797">
    <property type="entry name" value="M23_peptidase"/>
    <property type="match status" value="1"/>
</dbReference>
<feature type="domain" description="M23ase beta-sheet core" evidence="3">
    <location>
        <begin position="140"/>
        <end position="250"/>
    </location>
</feature>
<evidence type="ECO:0000256" key="2">
    <source>
        <dbReference type="SAM" id="Phobius"/>
    </source>
</evidence>
<dbReference type="Gene3D" id="2.70.70.10">
    <property type="entry name" value="Glucose Permease (Domain IIA)"/>
    <property type="match status" value="1"/>
</dbReference>
<accession>A0A1I0ZH68</accession>
<gene>
    <name evidence="4" type="ORF">SAMN04488528_10208</name>
</gene>
<dbReference type="PANTHER" id="PTHR21666">
    <property type="entry name" value="PEPTIDASE-RELATED"/>
    <property type="match status" value="1"/>
</dbReference>
<reference evidence="4 5" key="1">
    <citation type="submission" date="2016-10" db="EMBL/GenBank/DDBJ databases">
        <authorList>
            <person name="de Groot N.N."/>
        </authorList>
    </citation>
    <scope>NUCLEOTIDE SEQUENCE [LARGE SCALE GENOMIC DNA]</scope>
    <source>
        <strain evidence="4 5">DSM 12271</strain>
    </source>
</reference>
<organism evidence="4 5">
    <name type="scientific">Clostridium frigidicarnis</name>
    <dbReference type="NCBI Taxonomy" id="84698"/>
    <lineage>
        <taxon>Bacteria</taxon>
        <taxon>Bacillati</taxon>
        <taxon>Bacillota</taxon>
        <taxon>Clostridia</taxon>
        <taxon>Eubacteriales</taxon>
        <taxon>Clostridiaceae</taxon>
        <taxon>Clostridium</taxon>
    </lineage>
</organism>
<dbReference type="Proteomes" id="UP000198619">
    <property type="component" value="Unassembled WGS sequence"/>
</dbReference>
<keyword evidence="5" id="KW-1185">Reference proteome</keyword>
<dbReference type="STRING" id="84698.SAMN04488528_10208"/>
<feature type="compositionally biased region" description="Low complexity" evidence="1">
    <location>
        <begin position="79"/>
        <end position="89"/>
    </location>
</feature>
<dbReference type="RefSeq" id="WP_090041833.1">
    <property type="nucleotide sequence ID" value="NZ_FOKI01000020.1"/>
</dbReference>
<dbReference type="PANTHER" id="PTHR21666:SF270">
    <property type="entry name" value="MUREIN HYDROLASE ACTIVATOR ENVC"/>
    <property type="match status" value="1"/>
</dbReference>
<feature type="compositionally biased region" description="Basic and acidic residues" evidence="1">
    <location>
        <begin position="55"/>
        <end position="77"/>
    </location>
</feature>
<dbReference type="InterPro" id="IPR050570">
    <property type="entry name" value="Cell_wall_metabolism_enzyme"/>
</dbReference>
<keyword evidence="2" id="KW-0472">Membrane</keyword>
<dbReference type="EMBL" id="FOKI01000020">
    <property type="protein sequence ID" value="SFB23748.1"/>
    <property type="molecule type" value="Genomic_DNA"/>
</dbReference>
<name>A0A1I0ZH68_9CLOT</name>
<dbReference type="InterPro" id="IPR016047">
    <property type="entry name" value="M23ase_b-sheet_dom"/>
</dbReference>
<evidence type="ECO:0000313" key="5">
    <source>
        <dbReference type="Proteomes" id="UP000198619"/>
    </source>
</evidence>
<proteinExistence type="predicted"/>
<keyword evidence="2" id="KW-1133">Transmembrane helix</keyword>
<dbReference type="GO" id="GO:0004222">
    <property type="term" value="F:metalloendopeptidase activity"/>
    <property type="evidence" value="ECO:0007669"/>
    <property type="project" value="TreeGrafter"/>
</dbReference>
<evidence type="ECO:0000259" key="3">
    <source>
        <dbReference type="Pfam" id="PF01551"/>
    </source>
</evidence>
<keyword evidence="2" id="KW-0812">Transmembrane</keyword>
<dbReference type="OrthoDB" id="9801106at2"/>
<sequence>MDKKLQDKSSNFFKKEGFYVVLFVCLCVVAVVAAFSAKNAMVSKEKQEQVSQAASEDKQVAEQSEEVTKSVDQKKTVDNATEVKNNNQNNAVVAEKDGDKSAQVANTSNGKFVNPVDGTLARTYSAIPEYVEGLNKAVTHFAIHVKADAGTTVKSAQEGAVTKVYVNNEENKDLVDSEYKNFGNYVEITHQNGVVTRYANLENISVKKDQKVKQGDAIGKIGNSSITYSSEKYGSHLCFAVYKNGEEQDPLKYVSYKPATEK</sequence>
<feature type="transmembrane region" description="Helical" evidence="2">
    <location>
        <begin position="17"/>
        <end position="37"/>
    </location>
</feature>
<dbReference type="InterPro" id="IPR011055">
    <property type="entry name" value="Dup_hybrid_motif"/>
</dbReference>
<protein>
    <submittedName>
        <fullName evidence="4">Peptidase family M23</fullName>
    </submittedName>
</protein>
<evidence type="ECO:0000256" key="1">
    <source>
        <dbReference type="SAM" id="MobiDB-lite"/>
    </source>
</evidence>
<dbReference type="AlphaFoldDB" id="A0A1I0ZH68"/>
<dbReference type="Pfam" id="PF01551">
    <property type="entry name" value="Peptidase_M23"/>
    <property type="match status" value="1"/>
</dbReference>
<evidence type="ECO:0000313" key="4">
    <source>
        <dbReference type="EMBL" id="SFB23748.1"/>
    </source>
</evidence>